<dbReference type="GO" id="GO:0005737">
    <property type="term" value="C:cytoplasm"/>
    <property type="evidence" value="ECO:0007669"/>
    <property type="project" value="TreeGrafter"/>
</dbReference>
<evidence type="ECO:0000256" key="2">
    <source>
        <dbReference type="ARBA" id="ARBA00022737"/>
    </source>
</evidence>
<evidence type="ECO:0000313" key="5">
    <source>
        <dbReference type="EnsemblMetazoa" id="AMEC020064-PA"/>
    </source>
</evidence>
<keyword evidence="2" id="KW-0677">Repeat</keyword>
<dbReference type="InterPro" id="IPR011993">
    <property type="entry name" value="PH-like_dom_sf"/>
</dbReference>
<reference evidence="5" key="2">
    <citation type="submission" date="2020-05" db="UniProtKB">
        <authorList>
            <consortium name="EnsemblMetazoa"/>
        </authorList>
    </citation>
    <scope>IDENTIFICATION</scope>
    <source>
        <strain evidence="5">CM1001059</strain>
    </source>
</reference>
<feature type="region of interest" description="Disordered" evidence="3">
    <location>
        <begin position="91"/>
        <end position="170"/>
    </location>
</feature>
<feature type="region of interest" description="Disordered" evidence="3">
    <location>
        <begin position="38"/>
        <end position="69"/>
    </location>
</feature>
<reference evidence="6" key="1">
    <citation type="submission" date="2014-01" db="EMBL/GenBank/DDBJ databases">
        <title>The Genome Sequence of Anopheles melas CM1001059_A (V2).</title>
        <authorList>
            <consortium name="The Broad Institute Genomics Platform"/>
            <person name="Neafsey D.E."/>
            <person name="Besansky N."/>
            <person name="Howell P."/>
            <person name="Walton C."/>
            <person name="Young S.K."/>
            <person name="Zeng Q."/>
            <person name="Gargeya S."/>
            <person name="Fitzgerald M."/>
            <person name="Haas B."/>
            <person name="Abouelleil A."/>
            <person name="Allen A.W."/>
            <person name="Alvarado L."/>
            <person name="Arachchi H.M."/>
            <person name="Berlin A.M."/>
            <person name="Chapman S.B."/>
            <person name="Gainer-Dewar J."/>
            <person name="Goldberg J."/>
            <person name="Griggs A."/>
            <person name="Gujja S."/>
            <person name="Hansen M."/>
            <person name="Howarth C."/>
            <person name="Imamovic A."/>
            <person name="Ireland A."/>
            <person name="Larimer J."/>
            <person name="McCowan C."/>
            <person name="Murphy C."/>
            <person name="Pearson M."/>
            <person name="Poon T.W."/>
            <person name="Priest M."/>
            <person name="Roberts A."/>
            <person name="Saif S."/>
            <person name="Shea T."/>
            <person name="Sisk P."/>
            <person name="Sykes S."/>
            <person name="Wortman J."/>
            <person name="Nusbaum C."/>
            <person name="Birren B."/>
        </authorList>
    </citation>
    <scope>NUCLEOTIDE SEQUENCE [LARGE SCALE GENOMIC DNA]</scope>
    <source>
        <strain evidence="6">CM1001059</strain>
    </source>
</reference>
<evidence type="ECO:0000256" key="1">
    <source>
        <dbReference type="ARBA" id="ARBA00022448"/>
    </source>
</evidence>
<dbReference type="Gene3D" id="2.30.29.30">
    <property type="entry name" value="Pleckstrin-homology domain (PH domain)/Phosphotyrosine-binding domain (PTB)"/>
    <property type="match status" value="1"/>
</dbReference>
<dbReference type="Pfam" id="PF00640">
    <property type="entry name" value="PID"/>
    <property type="match status" value="1"/>
</dbReference>
<feature type="compositionally biased region" description="Acidic residues" evidence="3">
    <location>
        <begin position="122"/>
        <end position="131"/>
    </location>
</feature>
<evidence type="ECO:0000259" key="4">
    <source>
        <dbReference type="Pfam" id="PF00640"/>
    </source>
</evidence>
<dbReference type="InterPro" id="IPR006020">
    <property type="entry name" value="PTB/PI_dom"/>
</dbReference>
<evidence type="ECO:0000313" key="6">
    <source>
        <dbReference type="Proteomes" id="UP000075902"/>
    </source>
</evidence>
<dbReference type="EnsemblMetazoa" id="AMEC020064-RA">
    <property type="protein sequence ID" value="AMEC020064-PA"/>
    <property type="gene ID" value="AMEC020064"/>
</dbReference>
<evidence type="ECO:0000256" key="3">
    <source>
        <dbReference type="SAM" id="MobiDB-lite"/>
    </source>
</evidence>
<dbReference type="SUPFAM" id="SSF50729">
    <property type="entry name" value="PH domain-like"/>
    <property type="match status" value="1"/>
</dbReference>
<sequence>QQQHYHHHAAPDVPNGAGISDCLANDIRDALNDIKSTLQNTKALPTGDERRDSADHGCRGEPFTHSYGDVSPVWVLSTNRALTKQFTNVSVVRTRDGSPEQEHPSAAHLTDQRHGNPPPPPDLEEETDTDLETDRLLGHQQQQQSGGGEPSYYEHNNAADAGGVGKPKSPNSAMLAKLKRYQTAIRADSEIYVPSDITLENLPEIESKGRHKTREGLLDPAVLIEGVLFRARYLGSTQLVCEGQPTKSTRMMQAEEAVSRIKVSALLSLFFCFMPCSSFPLLPKSLTPIT</sequence>
<dbReference type="PANTHER" id="PTHR12345">
    <property type="entry name" value="SYNTENIN RELATED"/>
    <property type="match status" value="1"/>
</dbReference>
<dbReference type="Proteomes" id="UP000075902">
    <property type="component" value="Unassembled WGS sequence"/>
</dbReference>
<feature type="compositionally biased region" description="Basic and acidic residues" evidence="3">
    <location>
        <begin position="47"/>
        <end position="59"/>
    </location>
</feature>
<accession>A0A182UGN5</accession>
<feature type="compositionally biased region" description="Basic and acidic residues" evidence="3">
    <location>
        <begin position="93"/>
        <end position="114"/>
    </location>
</feature>
<dbReference type="VEuPathDB" id="VectorBase:AMEC020064"/>
<protein>
    <submittedName>
        <fullName evidence="5">PID domain-containing protein</fullName>
    </submittedName>
</protein>
<name>A0A182UGN5_9DIPT</name>
<feature type="domain" description="PID" evidence="4">
    <location>
        <begin position="229"/>
        <end position="264"/>
    </location>
</feature>
<keyword evidence="6" id="KW-1185">Reference proteome</keyword>
<keyword evidence="1" id="KW-0813">Transport</keyword>
<dbReference type="PANTHER" id="PTHR12345:SF16">
    <property type="entry name" value="X11L, ISOFORM F-RELATED"/>
    <property type="match status" value="1"/>
</dbReference>
<dbReference type="GO" id="GO:0043197">
    <property type="term" value="C:dendritic spine"/>
    <property type="evidence" value="ECO:0007669"/>
    <property type="project" value="TreeGrafter"/>
</dbReference>
<dbReference type="GO" id="GO:0005886">
    <property type="term" value="C:plasma membrane"/>
    <property type="evidence" value="ECO:0007669"/>
    <property type="project" value="TreeGrafter"/>
</dbReference>
<proteinExistence type="predicted"/>
<dbReference type="STRING" id="34690.A0A182UGN5"/>
<dbReference type="GO" id="GO:0007268">
    <property type="term" value="P:chemical synaptic transmission"/>
    <property type="evidence" value="ECO:0007669"/>
    <property type="project" value="TreeGrafter"/>
</dbReference>
<dbReference type="InterPro" id="IPR051230">
    <property type="entry name" value="APP-Binding"/>
</dbReference>
<dbReference type="AlphaFoldDB" id="A0A182UGN5"/>
<organism evidence="5 6">
    <name type="scientific">Anopheles melas</name>
    <dbReference type="NCBI Taxonomy" id="34690"/>
    <lineage>
        <taxon>Eukaryota</taxon>
        <taxon>Metazoa</taxon>
        <taxon>Ecdysozoa</taxon>
        <taxon>Arthropoda</taxon>
        <taxon>Hexapoda</taxon>
        <taxon>Insecta</taxon>
        <taxon>Pterygota</taxon>
        <taxon>Neoptera</taxon>
        <taxon>Endopterygota</taxon>
        <taxon>Diptera</taxon>
        <taxon>Nematocera</taxon>
        <taxon>Culicoidea</taxon>
        <taxon>Culicidae</taxon>
        <taxon>Anophelinae</taxon>
        <taxon>Anopheles</taxon>
    </lineage>
</organism>